<dbReference type="AlphaFoldDB" id="A0A940IFJ4"/>
<gene>
    <name evidence="2" type="ORF">IAC51_08730</name>
</gene>
<evidence type="ECO:0000313" key="2">
    <source>
        <dbReference type="EMBL" id="MBO8440716.1"/>
    </source>
</evidence>
<sequence length="1079" mass="118709">MSENAEWTMNSGINGSTASNRWYISSKEHFQGSHSLLISDLSIAPDTTSVYSNSTVNIVAAREFNLPVGTYDLSFAWRAYGEKDFDGLHVAWIPVNSDISTSLSSMQMWVKTAAPYKGLMFYNEMTWTVEKTTITSQGRPMLLAFLWVNDNKNAASPSVCIDNVQIGLNSCGAPVGLSTKVDGKDVELSWTANPNVSYDVWYTSDYAGVSDTITNVRGGKVSLPDMPRGAYNFFVRTICAPGDTGIWYSHMGVIVNEGLCLDYTNLRGEGVTCYIGDVNNQYQEVFVDDKGINGAPPRHTVNTDIYETDPRTGGKLKVIPDGEFISVRLGNEEPYCKGEAIVYDMHLDSGANTVLLMKYAVVLQVPDAHPEEAMPWFKLEILDADGNEIDPTCGSIYFFSDLTLLDEGWYQHDIYIEGSGKMEPLIYKDWTTMGLMLGDYAKNGPTDIKIRLTTRDCTQNAHFGYAYFTLDCIEGEIQGLSCGDIPTEEVSAPEGFNYKWYRADDPAETMVSDSMVLEVEPGDVGTYICNVISKENANCYFPMTVSLLPRYPKAVVEPVWSPENCSNFLRLNNLSYIETEEGRTDEEITDFEWTLDDGTTSTEKNLVLPVPDAGDTLHISLKASIVDGKCWDVWDSTIVVPAIGERRDTTFVTICKGGQPYVINGMPYYDTEDVELPPVRSLVTGCDSVHVVSITAVDSYETEIDTTICYGDTLYVGDDAKYWFTGDFKKILRSAGGCDSVVNVALTVLPEVTFGVDVRNVSAGPNSGAIFLKDTLPGTWYTLDGEVGAPLDSLPVGSYTIICYDSLGCQSEPLTVEITAECLEAEVGVAGEICADDSVFYLPVEVTSGELHTYGLRFGDKAKAAGFVDADGIKMETHYVKVQFPDSVTPDEYEVSVVLDDASCGNDTVVVPFSVLYPADIMKQKWNNVVALKNELYNGGYVFSSYQWYRNGTPMDGETGSYIYLGEGVAFAEGDEFRVEVTRASDGVRLMSCPLLVEPHEDVQTYPSLTVVGLTSPVPMENVGSPVRVRIWSVAGIYYGEQEVSPSHPYFVAPDVPGVYVLKIESGGESALYRIIVKR</sequence>
<proteinExistence type="predicted"/>
<accession>A0A940IFJ4</accession>
<name>A0A940IFJ4_9BACT</name>
<protein>
    <recommendedName>
        <fullName evidence="1">Ig-like domain-containing protein</fullName>
    </recommendedName>
</protein>
<evidence type="ECO:0000313" key="3">
    <source>
        <dbReference type="Proteomes" id="UP000712007"/>
    </source>
</evidence>
<dbReference type="InterPro" id="IPR007110">
    <property type="entry name" value="Ig-like_dom"/>
</dbReference>
<dbReference type="Proteomes" id="UP000712007">
    <property type="component" value="Unassembled WGS sequence"/>
</dbReference>
<reference evidence="2" key="1">
    <citation type="submission" date="2020-10" db="EMBL/GenBank/DDBJ databases">
        <authorList>
            <person name="Gilroy R."/>
        </authorList>
    </citation>
    <scope>NUCLEOTIDE SEQUENCE</scope>
    <source>
        <strain evidence="2">3924</strain>
    </source>
</reference>
<feature type="domain" description="Ig-like" evidence="1">
    <location>
        <begin position="445"/>
        <end position="546"/>
    </location>
</feature>
<dbReference type="PROSITE" id="PS50835">
    <property type="entry name" value="IG_LIKE"/>
    <property type="match status" value="1"/>
</dbReference>
<dbReference type="EMBL" id="JADIMV010000147">
    <property type="protein sequence ID" value="MBO8440716.1"/>
    <property type="molecule type" value="Genomic_DNA"/>
</dbReference>
<comment type="caution">
    <text evidence="2">The sequence shown here is derived from an EMBL/GenBank/DDBJ whole genome shotgun (WGS) entry which is preliminary data.</text>
</comment>
<organism evidence="2 3">
    <name type="scientific">Candidatus Aphodosoma intestinipullorum</name>
    <dbReference type="NCBI Taxonomy" id="2840674"/>
    <lineage>
        <taxon>Bacteria</taxon>
        <taxon>Pseudomonadati</taxon>
        <taxon>Bacteroidota</taxon>
        <taxon>Bacteroidia</taxon>
        <taxon>Bacteroidales</taxon>
        <taxon>Candidatus Aphodosoma</taxon>
    </lineage>
</organism>
<reference evidence="2" key="2">
    <citation type="journal article" date="2021" name="PeerJ">
        <title>Extensive microbial diversity within the chicken gut microbiome revealed by metagenomics and culture.</title>
        <authorList>
            <person name="Gilroy R."/>
            <person name="Ravi A."/>
            <person name="Getino M."/>
            <person name="Pursley I."/>
            <person name="Horton D.L."/>
            <person name="Alikhan N.F."/>
            <person name="Baker D."/>
            <person name="Gharbi K."/>
            <person name="Hall N."/>
            <person name="Watson M."/>
            <person name="Adriaenssens E.M."/>
            <person name="Foster-Nyarko E."/>
            <person name="Jarju S."/>
            <person name="Secka A."/>
            <person name="Antonio M."/>
            <person name="Oren A."/>
            <person name="Chaudhuri R.R."/>
            <person name="La Ragione R."/>
            <person name="Hildebrand F."/>
            <person name="Pallen M.J."/>
        </authorList>
    </citation>
    <scope>NUCLEOTIDE SEQUENCE</scope>
    <source>
        <strain evidence="2">3924</strain>
    </source>
</reference>
<evidence type="ECO:0000259" key="1">
    <source>
        <dbReference type="PROSITE" id="PS50835"/>
    </source>
</evidence>